<dbReference type="Proteomes" id="UP000887565">
    <property type="component" value="Unplaced"/>
</dbReference>
<protein>
    <submittedName>
        <fullName evidence="2">Uncharacterized protein</fullName>
    </submittedName>
</protein>
<reference evidence="2" key="1">
    <citation type="submission" date="2022-11" db="UniProtKB">
        <authorList>
            <consortium name="WormBaseParasite"/>
        </authorList>
    </citation>
    <scope>IDENTIFICATION</scope>
</reference>
<keyword evidence="1" id="KW-1185">Reference proteome</keyword>
<name>A0A915JF59_ROMCU</name>
<proteinExistence type="predicted"/>
<dbReference type="WBParaSite" id="nRc.2.0.1.t25121-RA">
    <property type="protein sequence ID" value="nRc.2.0.1.t25121-RA"/>
    <property type="gene ID" value="nRc.2.0.1.g25121"/>
</dbReference>
<evidence type="ECO:0000313" key="1">
    <source>
        <dbReference type="Proteomes" id="UP000887565"/>
    </source>
</evidence>
<evidence type="ECO:0000313" key="2">
    <source>
        <dbReference type="WBParaSite" id="nRc.2.0.1.t25121-RA"/>
    </source>
</evidence>
<organism evidence="1 2">
    <name type="scientific">Romanomermis culicivorax</name>
    <name type="common">Nematode worm</name>
    <dbReference type="NCBI Taxonomy" id="13658"/>
    <lineage>
        <taxon>Eukaryota</taxon>
        <taxon>Metazoa</taxon>
        <taxon>Ecdysozoa</taxon>
        <taxon>Nematoda</taxon>
        <taxon>Enoplea</taxon>
        <taxon>Dorylaimia</taxon>
        <taxon>Mermithida</taxon>
        <taxon>Mermithoidea</taxon>
        <taxon>Mermithidae</taxon>
        <taxon>Romanomermis</taxon>
    </lineage>
</organism>
<dbReference type="AlphaFoldDB" id="A0A915JF59"/>
<sequence length="72" mass="8303">MFVIVQTNTTAKNGRRSVRRHGSRMNAGIYETIFLGPQHGRLDALLGLLCHDRRRLLMLTQKMHLRTENSIT</sequence>
<accession>A0A915JF59</accession>